<comment type="cofactor">
    <cofactor evidence="1 5">
        <name>thiamine diphosphate</name>
        <dbReference type="ChEBI" id="CHEBI:58937"/>
    </cofactor>
</comment>
<evidence type="ECO:0000259" key="6">
    <source>
        <dbReference type="Pfam" id="PF02779"/>
    </source>
</evidence>
<dbReference type="PANTHER" id="PTHR11624">
    <property type="entry name" value="DEHYDROGENASE RELATED"/>
    <property type="match status" value="1"/>
</dbReference>
<sequence length="143" mass="15413">MKCPIVFRGPNGSPGAVGAQHSQCFAAWYMSVPGLVVLSPYDSEDARGLLKAAVRSPDPVIFLETEALYSKSFPVSEEALSDDFTLPIGKAKIVRQGNSVTIVSLERGVDVALEAANELKDKFGVECEVGLVFHYSRLLICAH</sequence>
<comment type="function">
    <text evidence="5">The pyruvate dehydrogenase complex catalyzes the overall conversion of pyruvate to acetyl-CoA and CO2.</text>
</comment>
<evidence type="ECO:0000256" key="4">
    <source>
        <dbReference type="ARBA" id="ARBA00023317"/>
    </source>
</evidence>
<dbReference type="InterPro" id="IPR009014">
    <property type="entry name" value="Transketo_C/PFOR_II"/>
</dbReference>
<dbReference type="KEGG" id="osn:115228068"/>
<comment type="catalytic activity">
    <reaction evidence="5">
        <text>N(6)-[(R)-lipoyl]-L-lysyl-[protein] + pyruvate + H(+) = N(6)-[(R)-S(8)-acetyldihydrolipoyl]-L-lysyl-[protein] + CO2</text>
        <dbReference type="Rhea" id="RHEA:19189"/>
        <dbReference type="Rhea" id="RHEA-COMP:10474"/>
        <dbReference type="Rhea" id="RHEA-COMP:10478"/>
        <dbReference type="ChEBI" id="CHEBI:15361"/>
        <dbReference type="ChEBI" id="CHEBI:15378"/>
        <dbReference type="ChEBI" id="CHEBI:16526"/>
        <dbReference type="ChEBI" id="CHEBI:83099"/>
        <dbReference type="ChEBI" id="CHEBI:83111"/>
        <dbReference type="EC" id="1.2.4.1"/>
    </reaction>
</comment>
<dbReference type="RefSeq" id="XP_029654600.1">
    <property type="nucleotide sequence ID" value="XM_029798740.1"/>
</dbReference>
<dbReference type="SUPFAM" id="SSF52922">
    <property type="entry name" value="TK C-terminal domain-like"/>
    <property type="match status" value="1"/>
</dbReference>
<evidence type="ECO:0000256" key="1">
    <source>
        <dbReference type="ARBA" id="ARBA00001964"/>
    </source>
</evidence>
<dbReference type="InterPro" id="IPR005475">
    <property type="entry name" value="Transketolase-like_Pyr-bd"/>
</dbReference>
<reference evidence="9" key="1">
    <citation type="submission" date="2025-08" db="UniProtKB">
        <authorList>
            <consortium name="RefSeq"/>
        </authorList>
    </citation>
    <scope>IDENTIFICATION</scope>
</reference>
<dbReference type="InterPro" id="IPR027110">
    <property type="entry name" value="PDHB_mito-type"/>
</dbReference>
<keyword evidence="2 5" id="KW-0560">Oxidoreductase</keyword>
<keyword evidence="8" id="KW-1185">Reference proteome</keyword>
<dbReference type="Pfam" id="PF02780">
    <property type="entry name" value="Transketolase_C"/>
    <property type="match status" value="1"/>
</dbReference>
<evidence type="ECO:0000256" key="5">
    <source>
        <dbReference type="RuleBase" id="RU364074"/>
    </source>
</evidence>
<dbReference type="InterPro" id="IPR029061">
    <property type="entry name" value="THDP-binding"/>
</dbReference>
<proteinExistence type="predicted"/>
<dbReference type="SUPFAM" id="SSF52518">
    <property type="entry name" value="Thiamin diphosphate-binding fold (THDP-binding)"/>
    <property type="match status" value="1"/>
</dbReference>
<dbReference type="PANTHER" id="PTHR11624:SF96">
    <property type="entry name" value="PYRUVATE DEHYDROGENASE E1 COMPONENT SUBUNIT BETA, MITOCHONDRIAL"/>
    <property type="match status" value="1"/>
</dbReference>
<accession>A0A6P7TXE6</accession>
<feature type="domain" description="Transketolase C-terminal" evidence="7">
    <location>
        <begin position="89"/>
        <end position="129"/>
    </location>
</feature>
<dbReference type="EC" id="1.2.4.1" evidence="5"/>
<dbReference type="GO" id="GO:0004739">
    <property type="term" value="F:pyruvate dehydrogenase (acetyl-transferring) activity"/>
    <property type="evidence" value="ECO:0007669"/>
    <property type="project" value="UniProtKB-UniRule"/>
</dbReference>
<evidence type="ECO:0000259" key="7">
    <source>
        <dbReference type="Pfam" id="PF02780"/>
    </source>
</evidence>
<evidence type="ECO:0000313" key="8">
    <source>
        <dbReference type="Proteomes" id="UP000515154"/>
    </source>
</evidence>
<dbReference type="Proteomes" id="UP000515154">
    <property type="component" value="Unplaced"/>
</dbReference>
<gene>
    <name evidence="9" type="primary">LOC115228068</name>
</gene>
<protein>
    <recommendedName>
        <fullName evidence="5">Pyruvate dehydrogenase E1 component subunit beta</fullName>
        <ecNumber evidence="5">1.2.4.1</ecNumber>
    </recommendedName>
</protein>
<evidence type="ECO:0000256" key="2">
    <source>
        <dbReference type="ARBA" id="ARBA00023002"/>
    </source>
</evidence>
<dbReference type="AlphaFoldDB" id="A0A6P7TXE6"/>
<name>A0A6P7TXE6_9MOLL</name>
<dbReference type="GO" id="GO:0006086">
    <property type="term" value="P:pyruvate decarboxylation to acetyl-CoA"/>
    <property type="evidence" value="ECO:0007669"/>
    <property type="project" value="InterPro"/>
</dbReference>
<evidence type="ECO:0000313" key="9">
    <source>
        <dbReference type="RefSeq" id="XP_029654600.1"/>
    </source>
</evidence>
<feature type="domain" description="Transketolase-like pyrimidine-binding" evidence="6">
    <location>
        <begin position="2"/>
        <end position="69"/>
    </location>
</feature>
<organism evidence="8 9">
    <name type="scientific">Octopus sinensis</name>
    <name type="common">East Asian common octopus</name>
    <dbReference type="NCBI Taxonomy" id="2607531"/>
    <lineage>
        <taxon>Eukaryota</taxon>
        <taxon>Metazoa</taxon>
        <taxon>Spiralia</taxon>
        <taxon>Lophotrochozoa</taxon>
        <taxon>Mollusca</taxon>
        <taxon>Cephalopoda</taxon>
        <taxon>Coleoidea</taxon>
        <taxon>Octopodiformes</taxon>
        <taxon>Octopoda</taxon>
        <taxon>Incirrata</taxon>
        <taxon>Octopodidae</taxon>
        <taxon>Octopus</taxon>
    </lineage>
</organism>
<dbReference type="Gene3D" id="3.40.50.920">
    <property type="match status" value="1"/>
</dbReference>
<keyword evidence="3 5" id="KW-0786">Thiamine pyrophosphate</keyword>
<keyword evidence="4 5" id="KW-0670">Pyruvate</keyword>
<dbReference type="Pfam" id="PF02779">
    <property type="entry name" value="Transket_pyr"/>
    <property type="match status" value="1"/>
</dbReference>
<evidence type="ECO:0000256" key="3">
    <source>
        <dbReference type="ARBA" id="ARBA00023052"/>
    </source>
</evidence>
<dbReference type="Gene3D" id="3.40.50.970">
    <property type="match status" value="1"/>
</dbReference>
<dbReference type="InterPro" id="IPR033248">
    <property type="entry name" value="Transketolase_C"/>
</dbReference>